<dbReference type="InterPro" id="IPR001719">
    <property type="entry name" value="AP_endonuc_2"/>
</dbReference>
<dbReference type="GO" id="GO:0003906">
    <property type="term" value="F:DNA-(apurinic or apyrimidinic site) endonuclease activity"/>
    <property type="evidence" value="ECO:0007669"/>
    <property type="project" value="TreeGrafter"/>
</dbReference>
<evidence type="ECO:0000313" key="1">
    <source>
        <dbReference type="EMBL" id="QHS89713.1"/>
    </source>
</evidence>
<dbReference type="SUPFAM" id="SSF51658">
    <property type="entry name" value="Xylose isomerase-like"/>
    <property type="match status" value="1"/>
</dbReference>
<dbReference type="PANTHER" id="PTHR21445:SF0">
    <property type="entry name" value="APURINIC-APYRIMIDINIC ENDONUCLEASE"/>
    <property type="match status" value="1"/>
</dbReference>
<dbReference type="AlphaFoldDB" id="A0A6C0BEA2"/>
<organism evidence="1">
    <name type="scientific">viral metagenome</name>
    <dbReference type="NCBI Taxonomy" id="1070528"/>
    <lineage>
        <taxon>unclassified sequences</taxon>
        <taxon>metagenomes</taxon>
        <taxon>organismal metagenomes</taxon>
    </lineage>
</organism>
<protein>
    <recommendedName>
        <fullName evidence="2">Xylose isomerase-like TIM barrel domain-containing protein</fullName>
    </recommendedName>
</protein>
<dbReference type="GO" id="GO:0003677">
    <property type="term" value="F:DNA binding"/>
    <property type="evidence" value="ECO:0007669"/>
    <property type="project" value="InterPro"/>
</dbReference>
<evidence type="ECO:0008006" key="2">
    <source>
        <dbReference type="Google" id="ProtNLM"/>
    </source>
</evidence>
<accession>A0A6C0BEA2</accession>
<name>A0A6C0BEA2_9ZZZZ</name>
<proteinExistence type="predicted"/>
<reference evidence="1" key="1">
    <citation type="journal article" date="2020" name="Nature">
        <title>Giant virus diversity and host interactions through global metagenomics.</title>
        <authorList>
            <person name="Schulz F."/>
            <person name="Roux S."/>
            <person name="Paez-Espino D."/>
            <person name="Jungbluth S."/>
            <person name="Walsh D.A."/>
            <person name="Denef V.J."/>
            <person name="McMahon K.D."/>
            <person name="Konstantinidis K.T."/>
            <person name="Eloe-Fadrosh E.A."/>
            <person name="Kyrpides N.C."/>
            <person name="Woyke T."/>
        </authorList>
    </citation>
    <scope>NUCLEOTIDE SEQUENCE</scope>
    <source>
        <strain evidence="1">GVMAG-M-3300010160-26</strain>
    </source>
</reference>
<dbReference type="PANTHER" id="PTHR21445">
    <property type="entry name" value="ENDONUCLEASE IV ENDODEOXYRIBONUCLEASE IV"/>
    <property type="match status" value="1"/>
</dbReference>
<dbReference type="GO" id="GO:0008081">
    <property type="term" value="F:phosphoric diester hydrolase activity"/>
    <property type="evidence" value="ECO:0007669"/>
    <property type="project" value="TreeGrafter"/>
</dbReference>
<dbReference type="EMBL" id="MN739117">
    <property type="protein sequence ID" value="QHS89713.1"/>
    <property type="molecule type" value="Genomic_DNA"/>
</dbReference>
<dbReference type="PROSITE" id="PS00731">
    <property type="entry name" value="AP_NUCLEASE_F2_3"/>
    <property type="match status" value="1"/>
</dbReference>
<dbReference type="Gene3D" id="3.20.20.150">
    <property type="entry name" value="Divalent-metal-dependent TIM barrel enzymes"/>
    <property type="match status" value="1"/>
</dbReference>
<dbReference type="GO" id="GO:0008270">
    <property type="term" value="F:zinc ion binding"/>
    <property type="evidence" value="ECO:0007669"/>
    <property type="project" value="InterPro"/>
</dbReference>
<dbReference type="GO" id="GO:0006284">
    <property type="term" value="P:base-excision repair"/>
    <property type="evidence" value="ECO:0007669"/>
    <property type="project" value="TreeGrafter"/>
</dbReference>
<dbReference type="InterPro" id="IPR036237">
    <property type="entry name" value="Xyl_isomerase-like_sf"/>
</dbReference>
<sequence length="273" mass="31138">MQKANIGLQFHIPAGKYTHLSHEFMQTYNSVPLLQIFISTFKHFDLLDKVPKLIIHSNIDTSIWNSKENKINIRGVNYLNFQISEALKSGHKINGFVIHLPLCSVNLIANIIRGISEKTKGKIKLLLEMPSRKCPSCDFNTPRSLVNLLKSIKLPPSKVGICIDTAHLWAMNIDISNYVNTKKWLDEFGKLMSVKYIGLIHLNGSSVDINAGYDIHQIPFSPNDKIWHNISYANSGVRAFIEFANKNNIFLILENNRGTLNEYMDFNKKINEK</sequence>
<dbReference type="InterPro" id="IPR018246">
    <property type="entry name" value="AP_endonuc_F2_Zn_BS"/>
</dbReference>